<protein>
    <submittedName>
        <fullName evidence="1">Uncharacterized protein</fullName>
    </submittedName>
</protein>
<evidence type="ECO:0000313" key="1">
    <source>
        <dbReference type="EMBL" id="EZF76663.1"/>
    </source>
</evidence>
<keyword evidence="2" id="KW-1185">Reference proteome</keyword>
<dbReference type="AlphaFoldDB" id="A0A022Y266"/>
<sequence>MTGRLLVRWGPSVEHDAHAERSKSQPLPVAQRRSLPLRLISHISTRIKAWYFRICTWTQHPVPPTPDVPHMHSRKKIVLVVVSGGYCRALFQAISYTPEIGPLIFGIKVDRAELPE</sequence>
<organism evidence="1 2">
    <name type="scientific">Trichophyton soudanense CBS 452.61</name>
    <dbReference type="NCBI Taxonomy" id="1215331"/>
    <lineage>
        <taxon>Eukaryota</taxon>
        <taxon>Fungi</taxon>
        <taxon>Dikarya</taxon>
        <taxon>Ascomycota</taxon>
        <taxon>Pezizomycotina</taxon>
        <taxon>Eurotiomycetes</taxon>
        <taxon>Eurotiomycetidae</taxon>
        <taxon>Onygenales</taxon>
        <taxon>Arthrodermataceae</taxon>
        <taxon>Trichophyton</taxon>
    </lineage>
</organism>
<accession>A0A022Y266</accession>
<dbReference type="EMBL" id="KK208768">
    <property type="protein sequence ID" value="EZF76663.1"/>
    <property type="molecule type" value="Genomic_DNA"/>
</dbReference>
<reference evidence="1 2" key="1">
    <citation type="submission" date="2014-02" db="EMBL/GenBank/DDBJ databases">
        <title>The Genome Sequence of Trichophyton rubrum (morphotype soudanense) CBS 452.61.</title>
        <authorList>
            <consortium name="The Broad Institute Genomics Platform"/>
            <person name="Cuomo C.A."/>
            <person name="White T.C."/>
            <person name="Graser Y."/>
            <person name="Martinez-Rossi N."/>
            <person name="Heitman J."/>
            <person name="Young S.K."/>
            <person name="Zeng Q."/>
            <person name="Gargeya S."/>
            <person name="Abouelleil A."/>
            <person name="Alvarado L."/>
            <person name="Chapman S.B."/>
            <person name="Gainer-Dewar J."/>
            <person name="Goldberg J."/>
            <person name="Griggs A."/>
            <person name="Gujja S."/>
            <person name="Hansen M."/>
            <person name="Howarth C."/>
            <person name="Imamovic A."/>
            <person name="Larimer J."/>
            <person name="Martinez D."/>
            <person name="Murphy C."/>
            <person name="Pearson M.D."/>
            <person name="Persinoti G."/>
            <person name="Poon T."/>
            <person name="Priest M."/>
            <person name="Roberts A.D."/>
            <person name="Saif S."/>
            <person name="Shea T.D."/>
            <person name="Sykes S.N."/>
            <person name="Wortman J."/>
            <person name="Nusbaum C."/>
            <person name="Birren B."/>
        </authorList>
    </citation>
    <scope>NUCLEOTIDE SEQUENCE [LARGE SCALE GENOMIC DNA]</scope>
    <source>
        <strain evidence="1 2">CBS 452.61</strain>
    </source>
</reference>
<dbReference type="Proteomes" id="UP000023623">
    <property type="component" value="Unassembled WGS sequence"/>
</dbReference>
<proteinExistence type="predicted"/>
<name>A0A022Y266_TRISD</name>
<gene>
    <name evidence="1" type="ORF">H105_02017</name>
</gene>
<dbReference type="HOGENOM" id="CLU_2098588_0_0_1"/>
<evidence type="ECO:0000313" key="2">
    <source>
        <dbReference type="Proteomes" id="UP000023623"/>
    </source>
</evidence>